<evidence type="ECO:0000313" key="4">
    <source>
        <dbReference type="Proteomes" id="UP000700596"/>
    </source>
</evidence>
<evidence type="ECO:0000256" key="2">
    <source>
        <dbReference type="SAM" id="SignalP"/>
    </source>
</evidence>
<feature type="compositionally biased region" description="Low complexity" evidence="1">
    <location>
        <begin position="158"/>
        <end position="175"/>
    </location>
</feature>
<keyword evidence="4" id="KW-1185">Reference proteome</keyword>
<organism evidence="3 4">
    <name type="scientific">Dendryphion nanum</name>
    <dbReference type="NCBI Taxonomy" id="256645"/>
    <lineage>
        <taxon>Eukaryota</taxon>
        <taxon>Fungi</taxon>
        <taxon>Dikarya</taxon>
        <taxon>Ascomycota</taxon>
        <taxon>Pezizomycotina</taxon>
        <taxon>Dothideomycetes</taxon>
        <taxon>Pleosporomycetidae</taxon>
        <taxon>Pleosporales</taxon>
        <taxon>Torulaceae</taxon>
        <taxon>Dendryphion</taxon>
    </lineage>
</organism>
<reference evidence="3" key="1">
    <citation type="journal article" date="2021" name="Nat. Commun.">
        <title>Genetic determinants of endophytism in the Arabidopsis root mycobiome.</title>
        <authorList>
            <person name="Mesny F."/>
            <person name="Miyauchi S."/>
            <person name="Thiergart T."/>
            <person name="Pickel B."/>
            <person name="Atanasova L."/>
            <person name="Karlsson M."/>
            <person name="Huettel B."/>
            <person name="Barry K.W."/>
            <person name="Haridas S."/>
            <person name="Chen C."/>
            <person name="Bauer D."/>
            <person name="Andreopoulos W."/>
            <person name="Pangilinan J."/>
            <person name="LaButti K."/>
            <person name="Riley R."/>
            <person name="Lipzen A."/>
            <person name="Clum A."/>
            <person name="Drula E."/>
            <person name="Henrissat B."/>
            <person name="Kohler A."/>
            <person name="Grigoriev I.V."/>
            <person name="Martin F.M."/>
            <person name="Hacquard S."/>
        </authorList>
    </citation>
    <scope>NUCLEOTIDE SEQUENCE</scope>
    <source>
        <strain evidence="3">MPI-CAGE-CH-0243</strain>
    </source>
</reference>
<dbReference type="Proteomes" id="UP000700596">
    <property type="component" value="Unassembled WGS sequence"/>
</dbReference>
<evidence type="ECO:0000256" key="1">
    <source>
        <dbReference type="SAM" id="MobiDB-lite"/>
    </source>
</evidence>
<protein>
    <submittedName>
        <fullName evidence="3">Uncharacterized protein</fullName>
    </submittedName>
</protein>
<accession>A0A9P9D666</accession>
<dbReference type="EMBL" id="JAGMWT010000019">
    <property type="protein sequence ID" value="KAH7113227.1"/>
    <property type="molecule type" value="Genomic_DNA"/>
</dbReference>
<evidence type="ECO:0000313" key="3">
    <source>
        <dbReference type="EMBL" id="KAH7113227.1"/>
    </source>
</evidence>
<keyword evidence="2" id="KW-0732">Signal</keyword>
<sequence length="184" mass="19774">MRQGVPTPPPAEISFWFLCACAYFPGLLPSISGCNSAPNRKVGTQGRNISFLPLSFSRADQCHVQYLSMGIGSIALSPTPVAKIVISCSVTKDKTIYLKNVYQSMPTSPQSCYRDAKLTTTLVDRLSVFKQLSPTRFLNPSKLPSLSCKNSPLHFIQSSSSSSSSSSSPSSSSSSTPLSDLHDT</sequence>
<proteinExistence type="predicted"/>
<dbReference type="AlphaFoldDB" id="A0A9P9D666"/>
<name>A0A9P9D666_9PLEO</name>
<gene>
    <name evidence="3" type="ORF">B0J11DRAFT_145741</name>
</gene>
<feature type="region of interest" description="Disordered" evidence="1">
    <location>
        <begin position="155"/>
        <end position="184"/>
    </location>
</feature>
<feature type="signal peptide" evidence="2">
    <location>
        <begin position="1"/>
        <end position="33"/>
    </location>
</feature>
<comment type="caution">
    <text evidence="3">The sequence shown here is derived from an EMBL/GenBank/DDBJ whole genome shotgun (WGS) entry which is preliminary data.</text>
</comment>
<dbReference type="PROSITE" id="PS51257">
    <property type="entry name" value="PROKAR_LIPOPROTEIN"/>
    <property type="match status" value="1"/>
</dbReference>
<feature type="chain" id="PRO_5040418901" evidence="2">
    <location>
        <begin position="34"/>
        <end position="184"/>
    </location>
</feature>